<dbReference type="InterPro" id="IPR011989">
    <property type="entry name" value="ARM-like"/>
</dbReference>
<dbReference type="GO" id="GO:0010032">
    <property type="term" value="P:meiotic chromosome condensation"/>
    <property type="evidence" value="ECO:0000318"/>
    <property type="project" value="GO_Central"/>
</dbReference>
<dbReference type="PANTHER" id="PTHR14222:SF1">
    <property type="entry name" value="CONDENSIN-2 COMPLEX SUBUNIT D3"/>
    <property type="match status" value="1"/>
</dbReference>
<evidence type="ECO:0000256" key="3">
    <source>
        <dbReference type="ARBA" id="ARBA00022776"/>
    </source>
</evidence>
<dbReference type="Ensembl" id="ENSCINT00000012092.3">
    <property type="protein sequence ID" value="ENSCINP00000012092.3"/>
    <property type="gene ID" value="ENSCING00000005863.3"/>
</dbReference>
<evidence type="ECO:0000256" key="5">
    <source>
        <dbReference type="ARBA" id="ARBA00023242"/>
    </source>
</evidence>
<dbReference type="FunCoup" id="F6UGC2">
    <property type="interactions" value="27"/>
</dbReference>
<sequence>TIWDVLNDSGISHPCVQVWIYHVLYTGLLASATFDEKRRCLLAAQLYFLLLKQPGSSGSLFYHLILFEKSCSALKMAASVDVDSSSKKKKKSAPTASQQHRMTLSQEIEIGPDNADEANLTWDEITRILSSLPSLLNDVCHLLEVYSLKDKQTSLTQLVEETLYKLYCYPFIFLTTHDGQTASTAQNRTLSELVVKAFRLVVNKKHGAITQLVHLVFRLLMTTITMKAATKCGSGCVSKVFIHRAEVALHGVSLICEDHGDTAHQTTRTLMQNVIGQSPDRSDFRHQTGLFVANFIYKMPVLWYADFVSWTARLANDIKIGNRVGAVVLIGHLLHQSERRADPEKEISSELEQCLSHKFLLKQEVIVNKIKDIAPTVRSKSLLVLAEVMDKKLISSNKSYIFFLFVINTFVKIQNKYSQLLISDCPLDYLACSSSSADPITPLPINQESFLISEACVGGLISLLCERSSDLKLTVRRSSLLAIKSTICSHSAPPNSKFLVALGNGCRDPMLSVRKCAIQCATDVLDAHSNIREVREMWVQGVFTRVEDTEASVQEKTLILMEEKILEGMISSNQEKKILSWDLLNFLSTEKGNKLRVYLQKAIRQWNQQKKINKSLVQNVVCGLDNADQKVSAWMTLRMMTLYHSDPITACHIIENWKTSNCDQSLITLQVDMICSVGQVAQNLNSTDKKAVLARLATSIETYTCPIHLINHTCEAIEKFHQAIHDNDKDSTTSMMKWTEKVLNTTDRWMHDIMTSSKYDNDLLVTHLYTVGDLAQRHPDKVPKSLLFSVQALLTNPNTVDQTANSQVLSQPLSQFRSGEIPSSIRAHTIFNLGRICFRNKKLAKKCVPAIARELEICENEAVRNNVLIVLTDLCVIETQLVDPFLSDMATCLGDESAVIRKHAVVLISSLLRREFIKWKGTLLFKFLHAICDTNSDIRTLSRYCLLDQLLRGQSAGDLFFRNFIACLFYFNDYNGHSVHRFKKSEREKKLFNLSGTPGLEKRMEIYEFLLENMIDEHRINLTMKLCEDVLGAVVDKVIPLNKETQHILTDCLAVLCCKEIRLKCLKTKEDGDDDVIMSTQAERGAALKNEINQKIISQVVKENLVQNIIPIIIGLKNMLVEIHSPLVKNVMLYLKEVMQEYRTEVQAILTSDKQLASEIEFDLKRFEREEQEREEQMRRRN</sequence>
<dbReference type="Proteomes" id="UP000008144">
    <property type="component" value="Chromosome 2"/>
</dbReference>
<dbReference type="InterPro" id="IPR026971">
    <property type="entry name" value="CND1/NCAPD3"/>
</dbReference>
<evidence type="ECO:0000259" key="7">
    <source>
        <dbReference type="Pfam" id="PF12717"/>
    </source>
</evidence>
<reference evidence="8" key="4">
    <citation type="submission" date="2025-09" db="UniProtKB">
        <authorList>
            <consortium name="Ensembl"/>
        </authorList>
    </citation>
    <scope>IDENTIFICATION</scope>
</reference>
<evidence type="ECO:0000313" key="9">
    <source>
        <dbReference type="Proteomes" id="UP000008144"/>
    </source>
</evidence>
<accession>F6UGC2</accession>
<evidence type="ECO:0000256" key="4">
    <source>
        <dbReference type="ARBA" id="ARBA00023067"/>
    </source>
</evidence>
<dbReference type="PANTHER" id="PTHR14222">
    <property type="entry name" value="CONDENSIN"/>
    <property type="match status" value="1"/>
</dbReference>
<keyword evidence="5" id="KW-0539">Nucleus</keyword>
<dbReference type="OMA" id="KYRQFAV"/>
<dbReference type="EMBL" id="EAAA01001432">
    <property type="status" value="NOT_ANNOTATED_CDS"/>
    <property type="molecule type" value="Genomic_DNA"/>
</dbReference>
<reference evidence="8" key="2">
    <citation type="journal article" date="2008" name="Genome Biol.">
        <title>Improved genome assembly and evidence-based global gene model set for the chordate Ciona intestinalis: new insight into intron and operon populations.</title>
        <authorList>
            <person name="Satou Y."/>
            <person name="Mineta K."/>
            <person name="Ogasawara M."/>
            <person name="Sasakura Y."/>
            <person name="Shoguchi E."/>
            <person name="Ueno K."/>
            <person name="Yamada L."/>
            <person name="Matsumoto J."/>
            <person name="Wasserscheid J."/>
            <person name="Dewar K."/>
            <person name="Wiley G.B."/>
            <person name="Macmil S.L."/>
            <person name="Roe B.A."/>
            <person name="Zeller R.W."/>
            <person name="Hastings K.E."/>
            <person name="Lemaire P."/>
            <person name="Lindquist E."/>
            <person name="Endo T."/>
            <person name="Hotta K."/>
            <person name="Inaba K."/>
        </authorList>
    </citation>
    <scope>NUCLEOTIDE SEQUENCE [LARGE SCALE GENOMIC DNA]</scope>
    <source>
        <strain evidence="8">wild type</strain>
    </source>
</reference>
<keyword evidence="3" id="KW-0498">Mitosis</keyword>
<proteinExistence type="predicted"/>
<name>F6UGC2_CIOIN</name>
<dbReference type="InterPro" id="IPR016024">
    <property type="entry name" value="ARM-type_fold"/>
</dbReference>
<dbReference type="HOGENOM" id="CLU_002301_0_1_1"/>
<organism evidence="8 9">
    <name type="scientific">Ciona intestinalis</name>
    <name type="common">Transparent sea squirt</name>
    <name type="synonym">Ascidia intestinalis</name>
    <dbReference type="NCBI Taxonomy" id="7719"/>
    <lineage>
        <taxon>Eukaryota</taxon>
        <taxon>Metazoa</taxon>
        <taxon>Chordata</taxon>
        <taxon>Tunicata</taxon>
        <taxon>Ascidiacea</taxon>
        <taxon>Phlebobranchia</taxon>
        <taxon>Cionidae</taxon>
        <taxon>Ciona</taxon>
    </lineage>
</organism>
<evidence type="ECO:0000256" key="1">
    <source>
        <dbReference type="ARBA" id="ARBA00004123"/>
    </source>
</evidence>
<dbReference type="SUPFAM" id="SSF48371">
    <property type="entry name" value="ARM repeat"/>
    <property type="match status" value="1"/>
</dbReference>
<dbReference type="GO" id="GO:0000779">
    <property type="term" value="C:condensed chromosome, centromeric region"/>
    <property type="evidence" value="ECO:0000318"/>
    <property type="project" value="GO_Central"/>
</dbReference>
<keyword evidence="9" id="KW-1185">Reference proteome</keyword>
<comment type="subcellular location">
    <subcellularLocation>
        <location evidence="1">Nucleus</location>
    </subcellularLocation>
</comment>
<dbReference type="Gene3D" id="1.25.10.10">
    <property type="entry name" value="Leucine-rich Repeat Variant"/>
    <property type="match status" value="2"/>
</dbReference>
<dbReference type="GO" id="GO:0007076">
    <property type="term" value="P:mitotic chromosome condensation"/>
    <property type="evidence" value="ECO:0000318"/>
    <property type="project" value="GO_Central"/>
</dbReference>
<dbReference type="GO" id="GO:0000796">
    <property type="term" value="C:condensin complex"/>
    <property type="evidence" value="ECO:0000318"/>
    <property type="project" value="GO_Central"/>
</dbReference>
<dbReference type="InterPro" id="IPR032682">
    <property type="entry name" value="Cnd1_C"/>
</dbReference>
<keyword evidence="4" id="KW-0226">DNA condensation</keyword>
<reference evidence="9" key="1">
    <citation type="journal article" date="2002" name="Science">
        <title>The draft genome of Ciona intestinalis: insights into chordate and vertebrate origins.</title>
        <authorList>
            <person name="Dehal P."/>
            <person name="Satou Y."/>
            <person name="Campbell R.K."/>
            <person name="Chapman J."/>
            <person name="Degnan B."/>
            <person name="De Tomaso A."/>
            <person name="Davidson B."/>
            <person name="Di Gregorio A."/>
            <person name="Gelpke M."/>
            <person name="Goodstein D.M."/>
            <person name="Harafuji N."/>
            <person name="Hastings K.E."/>
            <person name="Ho I."/>
            <person name="Hotta K."/>
            <person name="Huang W."/>
            <person name="Kawashima T."/>
            <person name="Lemaire P."/>
            <person name="Martinez D."/>
            <person name="Meinertzhagen I.A."/>
            <person name="Necula S."/>
            <person name="Nonaka M."/>
            <person name="Putnam N."/>
            <person name="Rash S."/>
            <person name="Saiga H."/>
            <person name="Satake M."/>
            <person name="Terry A."/>
            <person name="Yamada L."/>
            <person name="Wang H.G."/>
            <person name="Awazu S."/>
            <person name="Azumi K."/>
            <person name="Boore J."/>
            <person name="Branno M."/>
            <person name="Chin-Bow S."/>
            <person name="DeSantis R."/>
            <person name="Doyle S."/>
            <person name="Francino P."/>
            <person name="Keys D.N."/>
            <person name="Haga S."/>
            <person name="Hayashi H."/>
            <person name="Hino K."/>
            <person name="Imai K.S."/>
            <person name="Inaba K."/>
            <person name="Kano S."/>
            <person name="Kobayashi K."/>
            <person name="Kobayashi M."/>
            <person name="Lee B.I."/>
            <person name="Makabe K.W."/>
            <person name="Manohar C."/>
            <person name="Matassi G."/>
            <person name="Medina M."/>
            <person name="Mochizuki Y."/>
            <person name="Mount S."/>
            <person name="Morishita T."/>
            <person name="Miura S."/>
            <person name="Nakayama A."/>
            <person name="Nishizaka S."/>
            <person name="Nomoto H."/>
            <person name="Ohta F."/>
            <person name="Oishi K."/>
            <person name="Rigoutsos I."/>
            <person name="Sano M."/>
            <person name="Sasaki A."/>
            <person name="Sasakura Y."/>
            <person name="Shoguchi E."/>
            <person name="Shin-i T."/>
            <person name="Spagnuolo A."/>
            <person name="Stainier D."/>
            <person name="Suzuki M.M."/>
            <person name="Tassy O."/>
            <person name="Takatori N."/>
            <person name="Tokuoka M."/>
            <person name="Yagi K."/>
            <person name="Yoshizaki F."/>
            <person name="Wada S."/>
            <person name="Zhang C."/>
            <person name="Hyatt P.D."/>
            <person name="Larimer F."/>
            <person name="Detter C."/>
            <person name="Doggett N."/>
            <person name="Glavina T."/>
            <person name="Hawkins T."/>
            <person name="Richardson P."/>
            <person name="Lucas S."/>
            <person name="Kohara Y."/>
            <person name="Levine M."/>
            <person name="Satoh N."/>
            <person name="Rokhsar D.S."/>
        </authorList>
    </citation>
    <scope>NUCLEOTIDE SEQUENCE [LARGE SCALE GENOMIC DNA]</scope>
</reference>
<keyword evidence="2" id="KW-0132">Cell division</keyword>
<reference evidence="8" key="3">
    <citation type="submission" date="2025-08" db="UniProtKB">
        <authorList>
            <consortium name="Ensembl"/>
        </authorList>
    </citation>
    <scope>IDENTIFICATION</scope>
</reference>
<protein>
    <recommendedName>
        <fullName evidence="7">Condensin complex subunit 1 C-terminal domain-containing protein</fullName>
    </recommendedName>
</protein>
<dbReference type="GO" id="GO:0051301">
    <property type="term" value="P:cell division"/>
    <property type="evidence" value="ECO:0007669"/>
    <property type="project" value="UniProtKB-KW"/>
</dbReference>
<evidence type="ECO:0000313" key="8">
    <source>
        <dbReference type="Ensembl" id="ENSCINP00000012092.3"/>
    </source>
</evidence>
<dbReference type="GO" id="GO:0042393">
    <property type="term" value="F:histone binding"/>
    <property type="evidence" value="ECO:0000318"/>
    <property type="project" value="GO_Central"/>
</dbReference>
<keyword evidence="6" id="KW-0131">Cell cycle</keyword>
<dbReference type="Pfam" id="PF12717">
    <property type="entry name" value="Cnd1"/>
    <property type="match status" value="1"/>
</dbReference>
<dbReference type="InParanoid" id="F6UGC2"/>
<evidence type="ECO:0000256" key="6">
    <source>
        <dbReference type="ARBA" id="ARBA00023306"/>
    </source>
</evidence>
<dbReference type="STRING" id="7719.ENSCINP00000012092"/>
<dbReference type="EMBL" id="EAAA01001431">
    <property type="status" value="NOT_ANNOTATED_CDS"/>
    <property type="molecule type" value="Genomic_DNA"/>
</dbReference>
<dbReference type="GO" id="GO:0005634">
    <property type="term" value="C:nucleus"/>
    <property type="evidence" value="ECO:0007669"/>
    <property type="project" value="UniProtKB-SubCell"/>
</dbReference>
<evidence type="ECO:0000256" key="2">
    <source>
        <dbReference type="ARBA" id="ARBA00022618"/>
    </source>
</evidence>
<dbReference type="AlphaFoldDB" id="F6UGC2"/>
<dbReference type="GeneTree" id="ENSGT00940000153566"/>
<feature type="domain" description="Condensin complex subunit 1 C-terminal" evidence="7">
    <location>
        <begin position="863"/>
        <end position="1032"/>
    </location>
</feature>